<accession>A0A3E2HCP2</accession>
<evidence type="ECO:0008006" key="7">
    <source>
        <dbReference type="Google" id="ProtNLM"/>
    </source>
</evidence>
<keyword evidence="6" id="KW-1185">Reference proteome</keyword>
<proteinExistence type="predicted"/>
<dbReference type="OrthoDB" id="10262475at2759"/>
<dbReference type="InterPro" id="IPR036322">
    <property type="entry name" value="WD40_repeat_dom_sf"/>
</dbReference>
<dbReference type="SMART" id="SM00320">
    <property type="entry name" value="WD40"/>
    <property type="match status" value="4"/>
</dbReference>
<protein>
    <recommendedName>
        <fullName evidence="7">Anaphase-promoting complex subunit 4 WD40 domain-containing protein</fullName>
    </recommendedName>
</protein>
<dbReference type="InterPro" id="IPR001680">
    <property type="entry name" value="WD40_rpt"/>
</dbReference>
<reference evidence="5 6" key="1">
    <citation type="submission" date="2018-05" db="EMBL/GenBank/DDBJ databases">
        <title>Draft genome sequence of Scytalidium lignicola DSM 105466, a ubiquitous saprotrophic fungus.</title>
        <authorList>
            <person name="Buettner E."/>
            <person name="Gebauer A.M."/>
            <person name="Hofrichter M."/>
            <person name="Liers C."/>
            <person name="Kellner H."/>
        </authorList>
    </citation>
    <scope>NUCLEOTIDE SEQUENCE [LARGE SCALE GENOMIC DNA]</scope>
    <source>
        <strain evidence="5 6">DSM 105466</strain>
    </source>
</reference>
<feature type="compositionally biased region" description="Polar residues" evidence="4">
    <location>
        <begin position="1"/>
        <end position="17"/>
    </location>
</feature>
<feature type="non-terminal residue" evidence="5">
    <location>
        <position position="351"/>
    </location>
</feature>
<feature type="region of interest" description="Disordered" evidence="4">
    <location>
        <begin position="1"/>
        <end position="20"/>
    </location>
</feature>
<dbReference type="FunFam" id="2.130.10.10:FF:000725">
    <property type="entry name" value="Nuclear pore complex subunit"/>
    <property type="match status" value="1"/>
</dbReference>
<evidence type="ECO:0000256" key="4">
    <source>
        <dbReference type="SAM" id="MobiDB-lite"/>
    </source>
</evidence>
<dbReference type="InterPro" id="IPR015943">
    <property type="entry name" value="WD40/YVTN_repeat-like_dom_sf"/>
</dbReference>
<dbReference type="PROSITE" id="PS50082">
    <property type="entry name" value="WD_REPEATS_2"/>
    <property type="match status" value="2"/>
</dbReference>
<keyword evidence="2" id="KW-0677">Repeat</keyword>
<dbReference type="Pfam" id="PF00400">
    <property type="entry name" value="WD40"/>
    <property type="match status" value="3"/>
</dbReference>
<feature type="repeat" description="WD" evidence="3">
    <location>
        <begin position="258"/>
        <end position="292"/>
    </location>
</feature>
<comment type="caution">
    <text evidence="5">The sequence shown here is derived from an EMBL/GenBank/DDBJ whole genome shotgun (WGS) entry which is preliminary data.</text>
</comment>
<name>A0A3E2HCP2_SCYLI</name>
<evidence type="ECO:0000256" key="1">
    <source>
        <dbReference type="ARBA" id="ARBA00022574"/>
    </source>
</evidence>
<evidence type="ECO:0000313" key="5">
    <source>
        <dbReference type="EMBL" id="RFU31174.1"/>
    </source>
</evidence>
<feature type="repeat" description="WD" evidence="3">
    <location>
        <begin position="97"/>
        <end position="132"/>
    </location>
</feature>
<gene>
    <name evidence="5" type="ORF">B7463_g5160</name>
</gene>
<evidence type="ECO:0000313" key="6">
    <source>
        <dbReference type="Proteomes" id="UP000258309"/>
    </source>
</evidence>
<organism evidence="5 6">
    <name type="scientific">Scytalidium lignicola</name>
    <name type="common">Hyphomycete</name>
    <dbReference type="NCBI Taxonomy" id="5539"/>
    <lineage>
        <taxon>Eukaryota</taxon>
        <taxon>Fungi</taxon>
        <taxon>Dikarya</taxon>
        <taxon>Ascomycota</taxon>
        <taxon>Pezizomycotina</taxon>
        <taxon>Leotiomycetes</taxon>
        <taxon>Leotiomycetes incertae sedis</taxon>
        <taxon>Scytalidium</taxon>
    </lineage>
</organism>
<dbReference type="EMBL" id="NCSJ02000082">
    <property type="protein sequence ID" value="RFU31174.1"/>
    <property type="molecule type" value="Genomic_DNA"/>
</dbReference>
<dbReference type="OMA" id="WDSTLHI"/>
<evidence type="ECO:0000256" key="3">
    <source>
        <dbReference type="PROSITE-ProRule" id="PRU00221"/>
    </source>
</evidence>
<keyword evidence="1 3" id="KW-0853">WD repeat</keyword>
<dbReference type="SUPFAM" id="SSF50978">
    <property type="entry name" value="WD40 repeat-like"/>
    <property type="match status" value="1"/>
</dbReference>
<feature type="non-terminal residue" evidence="5">
    <location>
        <position position="1"/>
    </location>
</feature>
<dbReference type="STRING" id="5539.A0A3E2HCP2"/>
<dbReference type="AlphaFoldDB" id="A0A3E2HCP2"/>
<sequence length="351" mass="38316">MAPATQTELSQPPSDAVSSLKFAPNSPTRLLVSSWDKFVYLYDISGEEAGGKIIQKYEHRAPVLDVCFGADDNEAFSAGMDWQVKRIDLQSGEQTVLGAHSAPVKSVVYNKEFSLLISASWDSTLHLYDLKNPDKGPRTINLPAKPHTLSITPSKLVVGMASRLVHVYELQTTAMLAFQSTDSTDLQPWQQRESSLKFMTRAVACMPNDDGYASSSIEGRVAVEWFDPSAESQARKYAFKCHRQPAPEGDGTDIVYPVNALTFHPVHGTFASGGGDGIVALWDAVAKRRIRQYQKYPASVAALAFSSDGRYLAVGVCPGFENGQEDYSGEGLTHVYIRELGETEAKGKGAK</sequence>
<dbReference type="PROSITE" id="PS50294">
    <property type="entry name" value="WD_REPEATS_REGION"/>
    <property type="match status" value="1"/>
</dbReference>
<evidence type="ECO:0000256" key="2">
    <source>
        <dbReference type="ARBA" id="ARBA00022737"/>
    </source>
</evidence>
<dbReference type="Gene3D" id="2.130.10.10">
    <property type="entry name" value="YVTN repeat-like/Quinoprotein amine dehydrogenase"/>
    <property type="match status" value="1"/>
</dbReference>
<dbReference type="Proteomes" id="UP000258309">
    <property type="component" value="Unassembled WGS sequence"/>
</dbReference>
<dbReference type="PANTHER" id="PTHR10971">
    <property type="entry name" value="MRNA EXPORT FACTOR AND BUB3"/>
    <property type="match status" value="1"/>
</dbReference>